<dbReference type="InterPro" id="IPR023751">
    <property type="entry name" value="L-fucose_mutarotase"/>
</dbReference>
<accession>A0A1A7PX78</accession>
<comment type="caution">
    <text evidence="8">The sequence shown here is derived from an EMBL/GenBank/DDBJ whole genome shotgun (WGS) entry which is preliminary data.</text>
</comment>
<proteinExistence type="inferred from homology"/>
<evidence type="ECO:0000313" key="8">
    <source>
        <dbReference type="EMBL" id="OBX06639.1"/>
    </source>
</evidence>
<dbReference type="GO" id="GO:0042806">
    <property type="term" value="F:fucose binding"/>
    <property type="evidence" value="ECO:0007669"/>
    <property type="project" value="InterPro"/>
</dbReference>
<comment type="subcellular location">
    <subcellularLocation>
        <location evidence="7">Cytoplasm</location>
    </subcellularLocation>
</comment>
<comment type="function">
    <text evidence="7">Involved in the anomeric conversion of L-fucose.</text>
</comment>
<dbReference type="RefSeq" id="WP_065234990.1">
    <property type="nucleotide sequence ID" value="NZ_JTJS01000094.1"/>
</dbReference>
<organism evidence="8 9">
    <name type="scientific">Gallibacterium genomosp. 3</name>
    <dbReference type="NCBI Taxonomy" id="505345"/>
    <lineage>
        <taxon>Bacteria</taxon>
        <taxon>Pseudomonadati</taxon>
        <taxon>Pseudomonadota</taxon>
        <taxon>Gammaproteobacteria</taxon>
        <taxon>Pasteurellales</taxon>
        <taxon>Pasteurellaceae</taxon>
        <taxon>Gallibacterium</taxon>
    </lineage>
</organism>
<dbReference type="PANTHER" id="PTHR31690:SF4">
    <property type="entry name" value="FUCOSE MUTAROTASE"/>
    <property type="match status" value="1"/>
</dbReference>
<evidence type="ECO:0000256" key="1">
    <source>
        <dbReference type="ARBA" id="ARBA00000223"/>
    </source>
</evidence>
<dbReference type="AlphaFoldDB" id="A0A1A7PX78"/>
<dbReference type="EC" id="5.1.3.29" evidence="7"/>
<keyword evidence="2 7" id="KW-0963">Cytoplasm</keyword>
<dbReference type="SUPFAM" id="SSF102546">
    <property type="entry name" value="RbsD-like"/>
    <property type="match status" value="1"/>
</dbReference>
<keyword evidence="4 7" id="KW-0294">Fucose metabolism</keyword>
<dbReference type="Gene3D" id="3.40.1650.10">
    <property type="entry name" value="RbsD-like domain"/>
    <property type="match status" value="1"/>
</dbReference>
<evidence type="ECO:0000256" key="5">
    <source>
        <dbReference type="ARBA" id="ARBA00023277"/>
    </source>
</evidence>
<gene>
    <name evidence="7" type="primary">fucU</name>
    <name evidence="8" type="ORF">QV07_08245</name>
</gene>
<feature type="binding site" evidence="7">
    <location>
        <position position="30"/>
    </location>
    <ligand>
        <name>substrate</name>
    </ligand>
</feature>
<dbReference type="PANTHER" id="PTHR31690">
    <property type="entry name" value="FUCOSE MUTAROTASE"/>
    <property type="match status" value="1"/>
</dbReference>
<comment type="catalytic activity">
    <reaction evidence="6 7">
        <text>alpha-L-fucose = beta-L-fucose</text>
        <dbReference type="Rhea" id="RHEA:25580"/>
        <dbReference type="ChEBI" id="CHEBI:42548"/>
        <dbReference type="ChEBI" id="CHEBI:42589"/>
        <dbReference type="EC" id="5.1.3.29"/>
    </reaction>
</comment>
<dbReference type="HAMAP" id="MF_01662">
    <property type="entry name" value="L_fucose_rotase"/>
    <property type="match status" value="1"/>
</dbReference>
<name>A0A1A7PX78_9PAST</name>
<comment type="similarity">
    <text evidence="7">Belongs to the RbsD / FucU family. FucU mutarotase subfamily.</text>
</comment>
<comment type="pathway">
    <text evidence="7">Carbohydrate metabolism; L-fucose metabolism.</text>
</comment>
<evidence type="ECO:0000313" key="9">
    <source>
        <dbReference type="Proteomes" id="UP000243168"/>
    </source>
</evidence>
<dbReference type="InterPro" id="IPR023750">
    <property type="entry name" value="RbsD-like_sf"/>
</dbReference>
<feature type="active site" description="Proton donor" evidence="7">
    <location>
        <position position="22"/>
    </location>
</feature>
<dbReference type="GO" id="GO:0005737">
    <property type="term" value="C:cytoplasm"/>
    <property type="evidence" value="ECO:0007669"/>
    <property type="project" value="UniProtKB-SubCell"/>
</dbReference>
<dbReference type="PATRIC" id="fig|505345.8.peg.1670"/>
<dbReference type="NCBIfam" id="NF011949">
    <property type="entry name" value="PRK15420.1"/>
    <property type="match status" value="1"/>
</dbReference>
<evidence type="ECO:0000256" key="3">
    <source>
        <dbReference type="ARBA" id="ARBA00023235"/>
    </source>
</evidence>
<dbReference type="InterPro" id="IPR050443">
    <property type="entry name" value="RbsD/FucU_mutarotase"/>
</dbReference>
<keyword evidence="3 7" id="KW-0413">Isomerase</keyword>
<keyword evidence="5 7" id="KW-0119">Carbohydrate metabolism</keyword>
<dbReference type="GO" id="GO:0036373">
    <property type="term" value="F:L-fucose mutarotase activity"/>
    <property type="evidence" value="ECO:0007669"/>
    <property type="project" value="UniProtKB-EC"/>
</dbReference>
<evidence type="ECO:0000256" key="6">
    <source>
        <dbReference type="ARBA" id="ARBA00036324"/>
    </source>
</evidence>
<evidence type="ECO:0000256" key="4">
    <source>
        <dbReference type="ARBA" id="ARBA00023253"/>
    </source>
</evidence>
<dbReference type="GO" id="GO:0042354">
    <property type="term" value="P:L-fucose metabolic process"/>
    <property type="evidence" value="ECO:0007669"/>
    <property type="project" value="UniProtKB-UniRule"/>
</dbReference>
<comment type="subunit">
    <text evidence="7">Homodecamer.</text>
</comment>
<dbReference type="EMBL" id="JTJS01000094">
    <property type="protein sequence ID" value="OBX06639.1"/>
    <property type="molecule type" value="Genomic_DNA"/>
</dbReference>
<reference evidence="8 9" key="1">
    <citation type="submission" date="2014-11" db="EMBL/GenBank/DDBJ databases">
        <title>Pan-genome of Gallibacterium spp.</title>
        <authorList>
            <person name="Kudirkiene E."/>
            <person name="Bojesen A.M."/>
        </authorList>
    </citation>
    <scope>NUCLEOTIDE SEQUENCE [LARGE SCALE GENOMIC DNA]</scope>
    <source>
        <strain evidence="8 9">F298</strain>
    </source>
</reference>
<sequence length="145" mass="15804">MLKGIHPAISPTLLKVLAEMGHGDELVLADAHFPGHQLHPRVIRADGVDVATLLTGISQLIEFDQYVDAPLVMMSAVEGDQLDPEVEDRYLSAIQEGASVVPHLTRIDRFAFYDRAIQAFAVVITGETAKYGNIIIKKGVTLSKD</sequence>
<comment type="catalytic activity">
    <reaction evidence="1">
        <text>beta-D-ribopyranose = beta-D-ribofuranose</text>
        <dbReference type="Rhea" id="RHEA:25432"/>
        <dbReference type="ChEBI" id="CHEBI:27476"/>
        <dbReference type="ChEBI" id="CHEBI:47002"/>
        <dbReference type="EC" id="5.4.99.62"/>
    </reaction>
</comment>
<evidence type="ECO:0000256" key="2">
    <source>
        <dbReference type="ARBA" id="ARBA00022490"/>
    </source>
</evidence>
<dbReference type="InterPro" id="IPR007721">
    <property type="entry name" value="RbsD_FucU"/>
</dbReference>
<dbReference type="GO" id="GO:0062193">
    <property type="term" value="F:D-ribose pyranase activity"/>
    <property type="evidence" value="ECO:0007669"/>
    <property type="project" value="UniProtKB-EC"/>
</dbReference>
<dbReference type="UniPathway" id="UPA00956"/>
<feature type="binding site" evidence="7">
    <location>
        <begin position="131"/>
        <end position="133"/>
    </location>
    <ligand>
        <name>substrate</name>
    </ligand>
</feature>
<feature type="binding site" evidence="7">
    <location>
        <position position="109"/>
    </location>
    <ligand>
        <name>substrate</name>
    </ligand>
</feature>
<dbReference type="Pfam" id="PF05025">
    <property type="entry name" value="RbsD_FucU"/>
    <property type="match status" value="1"/>
</dbReference>
<dbReference type="Proteomes" id="UP000243168">
    <property type="component" value="Unassembled WGS sequence"/>
</dbReference>
<protein>
    <recommendedName>
        <fullName evidence="7">L-fucose mutarotase</fullName>
        <ecNumber evidence="7">5.1.3.29</ecNumber>
    </recommendedName>
    <alternativeName>
        <fullName evidence="7">Fucose 1-epimerase</fullName>
    </alternativeName>
    <alternativeName>
        <fullName evidence="7">Type-2 mutarotase</fullName>
    </alternativeName>
</protein>
<evidence type="ECO:0000256" key="7">
    <source>
        <dbReference type="HAMAP-Rule" id="MF_01662"/>
    </source>
</evidence>